<evidence type="ECO:0000256" key="1">
    <source>
        <dbReference type="ARBA" id="ARBA00022614"/>
    </source>
</evidence>
<dbReference type="Gene3D" id="3.80.10.10">
    <property type="entry name" value="Ribonuclease Inhibitor"/>
    <property type="match status" value="1"/>
</dbReference>
<dbReference type="InterPro" id="IPR025875">
    <property type="entry name" value="Leu-rich_rpt_4"/>
</dbReference>
<gene>
    <name evidence="4" type="ORF">HINF_LOCUS70727</name>
    <name evidence="3" type="ORF">HINF_LOCUS872</name>
</gene>
<dbReference type="Proteomes" id="UP001642409">
    <property type="component" value="Unassembled WGS sequence"/>
</dbReference>
<dbReference type="PROSITE" id="PS51450">
    <property type="entry name" value="LRR"/>
    <property type="match status" value="3"/>
</dbReference>
<dbReference type="InterPro" id="IPR001611">
    <property type="entry name" value="Leu-rich_rpt"/>
</dbReference>
<dbReference type="InterPro" id="IPR032675">
    <property type="entry name" value="LRR_dom_sf"/>
</dbReference>
<dbReference type="PANTHER" id="PTHR46652:SF3">
    <property type="entry name" value="LEUCINE-RICH REPEAT-CONTAINING PROTEIN 9"/>
    <property type="match status" value="1"/>
</dbReference>
<comment type="caution">
    <text evidence="3">The sequence shown here is derived from an EMBL/GenBank/DDBJ whole genome shotgun (WGS) entry which is preliminary data.</text>
</comment>
<organism evidence="3">
    <name type="scientific">Hexamita inflata</name>
    <dbReference type="NCBI Taxonomy" id="28002"/>
    <lineage>
        <taxon>Eukaryota</taxon>
        <taxon>Metamonada</taxon>
        <taxon>Diplomonadida</taxon>
        <taxon>Hexamitidae</taxon>
        <taxon>Hexamitinae</taxon>
        <taxon>Hexamita</taxon>
    </lineage>
</organism>
<keyword evidence="1" id="KW-0433">Leucine-rich repeat</keyword>
<dbReference type="EMBL" id="CATOUU010000021">
    <property type="protein sequence ID" value="CAI9913227.1"/>
    <property type="molecule type" value="Genomic_DNA"/>
</dbReference>
<dbReference type="Pfam" id="PF12799">
    <property type="entry name" value="LRR_4"/>
    <property type="match status" value="1"/>
</dbReference>
<keyword evidence="2" id="KW-0677">Repeat</keyword>
<name>A0AA86TDD4_9EUKA</name>
<keyword evidence="5" id="KW-1185">Reference proteome</keyword>
<dbReference type="SUPFAM" id="SSF52058">
    <property type="entry name" value="L domain-like"/>
    <property type="match status" value="1"/>
</dbReference>
<evidence type="ECO:0000256" key="2">
    <source>
        <dbReference type="ARBA" id="ARBA00022737"/>
    </source>
</evidence>
<proteinExistence type="predicted"/>
<dbReference type="EMBL" id="CAXDID020000534">
    <property type="protein sequence ID" value="CAL6100800.1"/>
    <property type="molecule type" value="Genomic_DNA"/>
</dbReference>
<protein>
    <submittedName>
        <fullName evidence="3">DUF2252 family protein</fullName>
    </submittedName>
    <submittedName>
        <fullName evidence="4">DUF2252_family protein</fullName>
    </submittedName>
</protein>
<reference evidence="4 5" key="2">
    <citation type="submission" date="2024-07" db="EMBL/GenBank/DDBJ databases">
        <authorList>
            <person name="Akdeniz Z."/>
        </authorList>
    </citation>
    <scope>NUCLEOTIDE SEQUENCE [LARGE SCALE GENOMIC DNA]</scope>
</reference>
<reference evidence="3" key="1">
    <citation type="submission" date="2023-06" db="EMBL/GenBank/DDBJ databases">
        <authorList>
            <person name="Kurt Z."/>
        </authorList>
    </citation>
    <scope>NUCLEOTIDE SEQUENCE</scope>
</reference>
<evidence type="ECO:0000313" key="3">
    <source>
        <dbReference type="EMBL" id="CAI9913227.1"/>
    </source>
</evidence>
<dbReference type="PANTHER" id="PTHR46652">
    <property type="entry name" value="LEUCINE-RICH REPEAT AND IQ DOMAIN-CONTAINING PROTEIN 1-RELATED"/>
    <property type="match status" value="1"/>
</dbReference>
<accession>A0AA86TDD4</accession>
<evidence type="ECO:0000313" key="5">
    <source>
        <dbReference type="Proteomes" id="UP001642409"/>
    </source>
</evidence>
<sequence length="411" mass="47376">MVCYILTTRINSHAYKIKSLEILQNFQIERLELHRCPNLILKLYNITIKELEMKDCIIKSINELDLENLELLHIEDHYYQWYNTSDLFEDTVKQPQDQLDIFNLTKCIQLKNLVLLGYQGIDIDPIKQLTGLLKLNLSDCGLKNINQLMTLINLQELCLSKNNLIDLASIQYLKALTKLDITACNIKNIGGFQELTYLKELIMECNIGVDISPLKHLTSLNTLNLNLCGLLNISILSSLINLQSLNIQSNEIIDISPLQFMKQLKYLNCYQNQILNIDMLRSLISLKELNISSNPILYLAPLKEIKLHKRLAHLNIQALDYPEMRTYQLGDNTQIQPTQQQIKIANAIRDLNAPVLKLKMLSKNRLSLKGQVINTQQNAKQLLSSIICEQTLFTQRIVVLFQQLSKLDNYI</sequence>
<evidence type="ECO:0000313" key="4">
    <source>
        <dbReference type="EMBL" id="CAL6100800.1"/>
    </source>
</evidence>
<dbReference type="InterPro" id="IPR050836">
    <property type="entry name" value="SDS22/Internalin_LRR"/>
</dbReference>
<dbReference type="AlphaFoldDB" id="A0AA86TDD4"/>